<gene>
    <name evidence="2" type="primary">AVEN_109535_1</name>
    <name evidence="2" type="ORF">NPIL_395641</name>
</gene>
<dbReference type="Proteomes" id="UP000887013">
    <property type="component" value="Unassembled WGS sequence"/>
</dbReference>
<evidence type="ECO:0000313" key="2">
    <source>
        <dbReference type="EMBL" id="GFS56934.1"/>
    </source>
</evidence>
<organism evidence="2 3">
    <name type="scientific">Nephila pilipes</name>
    <name type="common">Giant wood spider</name>
    <name type="synonym">Nephila maculata</name>
    <dbReference type="NCBI Taxonomy" id="299642"/>
    <lineage>
        <taxon>Eukaryota</taxon>
        <taxon>Metazoa</taxon>
        <taxon>Ecdysozoa</taxon>
        <taxon>Arthropoda</taxon>
        <taxon>Chelicerata</taxon>
        <taxon>Arachnida</taxon>
        <taxon>Araneae</taxon>
        <taxon>Araneomorphae</taxon>
        <taxon>Entelegynae</taxon>
        <taxon>Araneoidea</taxon>
        <taxon>Nephilidae</taxon>
        <taxon>Nephila</taxon>
    </lineage>
</organism>
<feature type="transmembrane region" description="Helical" evidence="1">
    <location>
        <begin position="249"/>
        <end position="271"/>
    </location>
</feature>
<comment type="caution">
    <text evidence="2">The sequence shown here is derived from an EMBL/GenBank/DDBJ whole genome shotgun (WGS) entry which is preliminary data.</text>
</comment>
<evidence type="ECO:0000313" key="3">
    <source>
        <dbReference type="Proteomes" id="UP000887013"/>
    </source>
</evidence>
<proteinExistence type="predicted"/>
<name>A0A8X6IR71_NEPPI</name>
<feature type="transmembrane region" description="Helical" evidence="1">
    <location>
        <begin position="154"/>
        <end position="172"/>
    </location>
</feature>
<dbReference type="OrthoDB" id="5800391at2759"/>
<feature type="transmembrane region" description="Helical" evidence="1">
    <location>
        <begin position="283"/>
        <end position="303"/>
    </location>
</feature>
<keyword evidence="1" id="KW-0472">Membrane</keyword>
<dbReference type="AlphaFoldDB" id="A0A8X6IR71"/>
<feature type="transmembrane region" description="Helical" evidence="1">
    <location>
        <begin position="179"/>
        <end position="199"/>
    </location>
</feature>
<keyword evidence="1" id="KW-0812">Transmembrane</keyword>
<protein>
    <recommendedName>
        <fullName evidence="4">Gustatory receptor</fullName>
    </recommendedName>
</protein>
<sequence length="378" mass="43019">MNIPEEFRVILKYFPFTGTFFSNPKTENYETNLFDKATKLIVEIIFILYAIYIIYSSIYLGPYASKTLRVTSVIINIILLLLRLSVVSNKSRILKTLSKMRAFETMNFGRQIRSSLWKYAVFACGLCFFFPMSVAASSTALILNNIDKYDFVMVSHNSTTASFILFTIILTGHQVMYMINFYVFPGLVMTLICFVYVSYVSTFQKHLDAMRIGLLKRFSGGEMSRALAVFTQARKVHQDIEKSVSFVTFLAYVIIFGNTLHLVCASVSNYLSQEGSMRDAYSITIFSWTALWLIVLTMCGSRVTGTEVFIKNMSQEISSVKPEGPQRLMCLNFFNSCSGFNMRFSGWKMFNVDKKLILTISGVLVTYGVLLASELRKT</sequence>
<dbReference type="EMBL" id="BMAW01092770">
    <property type="protein sequence ID" value="GFS56934.1"/>
    <property type="molecule type" value="Genomic_DNA"/>
</dbReference>
<reference evidence="2" key="1">
    <citation type="submission" date="2020-08" db="EMBL/GenBank/DDBJ databases">
        <title>Multicomponent nature underlies the extraordinary mechanical properties of spider dragline silk.</title>
        <authorList>
            <person name="Kono N."/>
            <person name="Nakamura H."/>
            <person name="Mori M."/>
            <person name="Yoshida Y."/>
            <person name="Ohtoshi R."/>
            <person name="Malay A.D."/>
            <person name="Moran D.A.P."/>
            <person name="Tomita M."/>
            <person name="Numata K."/>
            <person name="Arakawa K."/>
        </authorList>
    </citation>
    <scope>NUCLEOTIDE SEQUENCE</scope>
</reference>
<feature type="transmembrane region" description="Helical" evidence="1">
    <location>
        <begin position="116"/>
        <end position="142"/>
    </location>
</feature>
<evidence type="ECO:0008006" key="4">
    <source>
        <dbReference type="Google" id="ProtNLM"/>
    </source>
</evidence>
<evidence type="ECO:0000256" key="1">
    <source>
        <dbReference type="SAM" id="Phobius"/>
    </source>
</evidence>
<feature type="transmembrane region" description="Helical" evidence="1">
    <location>
        <begin position="40"/>
        <end position="61"/>
    </location>
</feature>
<keyword evidence="1" id="KW-1133">Transmembrane helix</keyword>
<keyword evidence="3" id="KW-1185">Reference proteome</keyword>
<feature type="transmembrane region" description="Helical" evidence="1">
    <location>
        <begin position="356"/>
        <end position="375"/>
    </location>
</feature>
<accession>A0A8X6IR71</accession>
<feature type="transmembrane region" description="Helical" evidence="1">
    <location>
        <begin position="67"/>
        <end position="86"/>
    </location>
</feature>